<proteinExistence type="predicted"/>
<feature type="repeat" description="TPR" evidence="1">
    <location>
        <begin position="151"/>
        <end position="184"/>
    </location>
</feature>
<dbReference type="Gene3D" id="1.25.40.10">
    <property type="entry name" value="Tetratricopeptide repeat domain"/>
    <property type="match status" value="1"/>
</dbReference>
<name>A0A841SYV5_9BACL</name>
<evidence type="ECO:0008006" key="4">
    <source>
        <dbReference type="Google" id="ProtNLM"/>
    </source>
</evidence>
<keyword evidence="1" id="KW-0802">TPR repeat</keyword>
<dbReference type="PROSITE" id="PS50005">
    <property type="entry name" value="TPR"/>
    <property type="match status" value="1"/>
</dbReference>
<dbReference type="EMBL" id="JACJVQ010000013">
    <property type="protein sequence ID" value="MBB6635348.1"/>
    <property type="molecule type" value="Genomic_DNA"/>
</dbReference>
<protein>
    <recommendedName>
        <fullName evidence="4">Tetratricopeptide repeat protein</fullName>
    </recommendedName>
</protein>
<dbReference type="Proteomes" id="UP000535838">
    <property type="component" value="Unassembled WGS sequence"/>
</dbReference>
<dbReference type="SUPFAM" id="SSF48452">
    <property type="entry name" value="TPR-like"/>
    <property type="match status" value="1"/>
</dbReference>
<reference evidence="2 3" key="1">
    <citation type="submission" date="2020-08" db="EMBL/GenBank/DDBJ databases">
        <title>Cohnella phylogeny.</title>
        <authorList>
            <person name="Dunlap C."/>
        </authorList>
    </citation>
    <scope>NUCLEOTIDE SEQUENCE [LARGE SCALE GENOMIC DNA]</scope>
    <source>
        <strain evidence="2 3">DSM 25241</strain>
    </source>
</reference>
<evidence type="ECO:0000313" key="3">
    <source>
        <dbReference type="Proteomes" id="UP000535838"/>
    </source>
</evidence>
<evidence type="ECO:0000256" key="1">
    <source>
        <dbReference type="PROSITE-ProRule" id="PRU00339"/>
    </source>
</evidence>
<sequence>MIQQWFAALNDTLDDLIRRYPEASPEQKNELEQQWNVLKALSDDIIELWLQFEDKMSVYRDLKHGASASPGPSKLDNLPMWRPYTKGQGYFQLQMFREGAHHFEETLTLEPEFHVARLFLAMCRMHLGEFEDAQRHFQWIAAVTEEPKLQAIAFNALGCVQAVYANLNQAQTYFRKAVEADPSFEDPRRNLESCRNRSGQLQLQFGTLEMQTLVKA</sequence>
<dbReference type="InterPro" id="IPR019734">
    <property type="entry name" value="TPR_rpt"/>
</dbReference>
<organism evidence="2 3">
    <name type="scientific">Cohnella thailandensis</name>
    <dbReference type="NCBI Taxonomy" id="557557"/>
    <lineage>
        <taxon>Bacteria</taxon>
        <taxon>Bacillati</taxon>
        <taxon>Bacillota</taxon>
        <taxon>Bacilli</taxon>
        <taxon>Bacillales</taxon>
        <taxon>Paenibacillaceae</taxon>
        <taxon>Cohnella</taxon>
    </lineage>
</organism>
<dbReference type="InterPro" id="IPR011990">
    <property type="entry name" value="TPR-like_helical_dom_sf"/>
</dbReference>
<dbReference type="AlphaFoldDB" id="A0A841SYV5"/>
<evidence type="ECO:0000313" key="2">
    <source>
        <dbReference type="EMBL" id="MBB6635348.1"/>
    </source>
</evidence>
<dbReference type="RefSeq" id="WP_185120584.1">
    <property type="nucleotide sequence ID" value="NZ_JACJVQ010000013.1"/>
</dbReference>
<accession>A0A841SYV5</accession>
<dbReference type="SMART" id="SM00028">
    <property type="entry name" value="TPR"/>
    <property type="match status" value="3"/>
</dbReference>
<comment type="caution">
    <text evidence="2">The sequence shown here is derived from an EMBL/GenBank/DDBJ whole genome shotgun (WGS) entry which is preliminary data.</text>
</comment>
<keyword evidence="3" id="KW-1185">Reference proteome</keyword>
<gene>
    <name evidence="2" type="ORF">H7B67_14610</name>
</gene>